<organism evidence="1 2">
    <name type="scientific">Trichogramma kaykai</name>
    <dbReference type="NCBI Taxonomy" id="54128"/>
    <lineage>
        <taxon>Eukaryota</taxon>
        <taxon>Metazoa</taxon>
        <taxon>Ecdysozoa</taxon>
        <taxon>Arthropoda</taxon>
        <taxon>Hexapoda</taxon>
        <taxon>Insecta</taxon>
        <taxon>Pterygota</taxon>
        <taxon>Neoptera</taxon>
        <taxon>Endopterygota</taxon>
        <taxon>Hymenoptera</taxon>
        <taxon>Apocrita</taxon>
        <taxon>Proctotrupomorpha</taxon>
        <taxon>Chalcidoidea</taxon>
        <taxon>Trichogrammatidae</taxon>
        <taxon>Trichogramma</taxon>
    </lineage>
</organism>
<evidence type="ECO:0000313" key="2">
    <source>
        <dbReference type="Proteomes" id="UP001627154"/>
    </source>
</evidence>
<keyword evidence="2" id="KW-1185">Reference proteome</keyword>
<dbReference type="EMBL" id="JBJJXI010000060">
    <property type="protein sequence ID" value="KAL3398112.1"/>
    <property type="molecule type" value="Genomic_DNA"/>
</dbReference>
<accession>A0ABD2X013</accession>
<evidence type="ECO:0008006" key="3">
    <source>
        <dbReference type="Google" id="ProtNLM"/>
    </source>
</evidence>
<name>A0ABD2X013_9HYME</name>
<sequence length="165" mass="18388">MEDSSDDIMDCNIGGVKLLFFIDSGSKVNIITDDDWKFIFKNNAVVWDSVTEFKDVLKPYATTQPLEILVKFISTIGLSERASEIITTFYVVKHGDTSILGKVSVKQLGVLKLGMSVFAVDKVTPFPKIKNVLVKLSIDPYVKPVQQPVRRVPVAVEKQVQAKLN</sequence>
<protein>
    <recommendedName>
        <fullName evidence="3">Retropepsins domain-containing protein</fullName>
    </recommendedName>
</protein>
<evidence type="ECO:0000313" key="1">
    <source>
        <dbReference type="EMBL" id="KAL3398112.1"/>
    </source>
</evidence>
<reference evidence="1 2" key="1">
    <citation type="journal article" date="2024" name="bioRxiv">
        <title>A reference genome for Trichogramma kaykai: A tiny desert-dwelling parasitoid wasp with competing sex-ratio distorters.</title>
        <authorList>
            <person name="Culotta J."/>
            <person name="Lindsey A.R."/>
        </authorList>
    </citation>
    <scope>NUCLEOTIDE SEQUENCE [LARGE SCALE GENOMIC DNA]</scope>
    <source>
        <strain evidence="1 2">KSX58</strain>
    </source>
</reference>
<proteinExistence type="predicted"/>
<dbReference type="AlphaFoldDB" id="A0ABD2X013"/>
<gene>
    <name evidence="1" type="ORF">TKK_008321</name>
</gene>
<comment type="caution">
    <text evidence="1">The sequence shown here is derived from an EMBL/GenBank/DDBJ whole genome shotgun (WGS) entry which is preliminary data.</text>
</comment>
<dbReference type="Proteomes" id="UP001627154">
    <property type="component" value="Unassembled WGS sequence"/>
</dbReference>